<name>A0A1H1RMK9_9ACTN</name>
<dbReference type="InterPro" id="IPR011009">
    <property type="entry name" value="Kinase-like_dom_sf"/>
</dbReference>
<dbReference type="AlphaFoldDB" id="A0A1H1RMK9"/>
<dbReference type="PANTHER" id="PTHR21310:SF15">
    <property type="entry name" value="AMINOGLYCOSIDE PHOSPHOTRANSFERASE DOMAIN-CONTAINING PROTEIN"/>
    <property type="match status" value="1"/>
</dbReference>
<dbReference type="Gene3D" id="3.90.1200.10">
    <property type="match status" value="1"/>
</dbReference>
<reference evidence="2 3" key="1">
    <citation type="submission" date="2016-10" db="EMBL/GenBank/DDBJ databases">
        <authorList>
            <person name="de Groot N.N."/>
        </authorList>
    </citation>
    <scope>NUCLEOTIDE SEQUENCE [LARGE SCALE GENOMIC DNA]</scope>
    <source>
        <strain evidence="2 3">DSM 21800</strain>
    </source>
</reference>
<proteinExistence type="predicted"/>
<dbReference type="EMBL" id="LT629772">
    <property type="protein sequence ID" value="SDS36934.1"/>
    <property type="molecule type" value="Genomic_DNA"/>
</dbReference>
<dbReference type="InterPro" id="IPR051678">
    <property type="entry name" value="AGP_Transferase"/>
</dbReference>
<dbReference type="GO" id="GO:0016740">
    <property type="term" value="F:transferase activity"/>
    <property type="evidence" value="ECO:0007669"/>
    <property type="project" value="UniProtKB-KW"/>
</dbReference>
<sequence length="305" mass="33108">MSPAHHRAVAILADAVGRSPVKVDAEWTWGSTLVVRTVIDDELTIFIKAAADQDVHTEAAAIALARSAGVPTVDVLATGTDKQLPGGRWIITRSASGEPMQDVGRTAPTTSQTLDDLAECYTRLHQVTLPGHGPLGPGGTHAVFATWSEWQQRIIERALDQLAANGAASDHFLARSHHLCEKFATDLDAAPAALLHADLGDRELFVDPGTGDVTSIVDWGDALIGDPLYDLVRFVGGGPADDPRPAQLHPTLHACYLRRNPQHRARARRMMTFYRFHICVVEAAWEPDWAPAHIAWANQLIDDLS</sequence>
<evidence type="ECO:0000313" key="2">
    <source>
        <dbReference type="EMBL" id="SDS36934.1"/>
    </source>
</evidence>
<dbReference type="SUPFAM" id="SSF56112">
    <property type="entry name" value="Protein kinase-like (PK-like)"/>
    <property type="match status" value="1"/>
</dbReference>
<feature type="domain" description="Aminoglycoside phosphotransferase" evidence="1">
    <location>
        <begin position="47"/>
        <end position="245"/>
    </location>
</feature>
<dbReference type="InterPro" id="IPR002575">
    <property type="entry name" value="Aminoglycoside_PTrfase"/>
</dbReference>
<organism evidence="2 3">
    <name type="scientific">Microlunatus soli</name>
    <dbReference type="NCBI Taxonomy" id="630515"/>
    <lineage>
        <taxon>Bacteria</taxon>
        <taxon>Bacillati</taxon>
        <taxon>Actinomycetota</taxon>
        <taxon>Actinomycetes</taxon>
        <taxon>Propionibacteriales</taxon>
        <taxon>Propionibacteriaceae</taxon>
        <taxon>Microlunatus</taxon>
    </lineage>
</organism>
<evidence type="ECO:0000313" key="3">
    <source>
        <dbReference type="Proteomes" id="UP000199103"/>
    </source>
</evidence>
<keyword evidence="3" id="KW-1185">Reference proteome</keyword>
<keyword evidence="2" id="KW-0808">Transferase</keyword>
<protein>
    <submittedName>
        <fullName evidence="2">Phosphotransferase enzyme family protein</fullName>
    </submittedName>
</protein>
<dbReference type="Pfam" id="PF01636">
    <property type="entry name" value="APH"/>
    <property type="match status" value="1"/>
</dbReference>
<evidence type="ECO:0000259" key="1">
    <source>
        <dbReference type="Pfam" id="PF01636"/>
    </source>
</evidence>
<accession>A0A1H1RMK9</accession>
<gene>
    <name evidence="2" type="ORF">SAMN04489812_1704</name>
</gene>
<dbReference type="Proteomes" id="UP000199103">
    <property type="component" value="Chromosome I"/>
</dbReference>
<dbReference type="PANTHER" id="PTHR21310">
    <property type="entry name" value="AMINOGLYCOSIDE PHOSPHOTRANSFERASE-RELATED-RELATED"/>
    <property type="match status" value="1"/>
</dbReference>